<dbReference type="Pfam" id="PF10290">
    <property type="entry name" value="YJL171C_Tos1_N"/>
    <property type="match status" value="1"/>
</dbReference>
<feature type="domain" description="Cell wall protein YJL171C/Tos1 N-terminal" evidence="9">
    <location>
        <begin position="89"/>
        <end position="128"/>
    </location>
</feature>
<dbReference type="InterPro" id="IPR018805">
    <property type="entry name" value="YJL171C/Tos1_C"/>
</dbReference>
<comment type="caution">
    <text evidence="10">The sequence shown here is derived from an EMBL/GenBank/DDBJ whole genome shotgun (WGS) entry which is preliminary data.</text>
</comment>
<comment type="similarity">
    <text evidence="2">Belongs to the PGA52 family.</text>
</comment>
<dbReference type="EC" id="3.2.1.39" evidence="3"/>
<evidence type="ECO:0000313" key="10">
    <source>
        <dbReference type="EMBL" id="KAK3949546.1"/>
    </source>
</evidence>
<keyword evidence="11" id="KW-1185">Reference proteome</keyword>
<sequence>MIFDVPKIIAALVAFGALPGAHAFAVGRFGSLSYHGNSTIVARQSDIAPYDTDPAFNPHLNAPDISSDQLCRDHRHQEDIGNWYCQKVDQVIYTKVTKPGTYDVVTFMDNESGACTKTPRQFSGDLAPGGGAYNRIGEYHAATQTRKGVMFLGNRGGAGSGVVSGPFGASLAYSSADGLAGASSPQTIHDAPLVSHSEFVVTTDQPCDDSCGYRRPGAVTYKGFPGSARVFLFEFSMPDEPQHNGDDGNKPAIWLLNSRTPNTAQYFACNCWKSGCGELDVFEVLAPGQDKALSTFHLGDDNKSAGDANYFQRPKGGPIKVALVMDAAKGGTASIKNMGASDGARFGASLSADQVDNLKAKSGTVSEFVYPNH</sequence>
<name>A0AAN6NPB0_9PEZI</name>
<evidence type="ECO:0000256" key="4">
    <source>
        <dbReference type="ARBA" id="ARBA00022729"/>
    </source>
</evidence>
<evidence type="ECO:0000259" key="8">
    <source>
        <dbReference type="Pfam" id="PF10287"/>
    </source>
</evidence>
<dbReference type="GO" id="GO:0009277">
    <property type="term" value="C:fungal-type cell wall"/>
    <property type="evidence" value="ECO:0007669"/>
    <property type="project" value="TreeGrafter"/>
</dbReference>
<dbReference type="AlphaFoldDB" id="A0AAN6NPB0"/>
<dbReference type="GO" id="GO:0071555">
    <property type="term" value="P:cell wall organization"/>
    <property type="evidence" value="ECO:0007669"/>
    <property type="project" value="UniProtKB-KW"/>
</dbReference>
<dbReference type="PANTHER" id="PTHR31737:SF2">
    <property type="entry name" value="PROTEIN TOS1"/>
    <property type="match status" value="1"/>
</dbReference>
<evidence type="ECO:0000256" key="3">
    <source>
        <dbReference type="ARBA" id="ARBA00012780"/>
    </source>
</evidence>
<evidence type="ECO:0000256" key="1">
    <source>
        <dbReference type="ARBA" id="ARBA00000382"/>
    </source>
</evidence>
<proteinExistence type="inferred from homology"/>
<keyword evidence="7" id="KW-0961">Cell wall biogenesis/degradation</keyword>
<organism evidence="10 11">
    <name type="scientific">Pseudoneurospora amorphoporcata</name>
    <dbReference type="NCBI Taxonomy" id="241081"/>
    <lineage>
        <taxon>Eukaryota</taxon>
        <taxon>Fungi</taxon>
        <taxon>Dikarya</taxon>
        <taxon>Ascomycota</taxon>
        <taxon>Pezizomycotina</taxon>
        <taxon>Sordariomycetes</taxon>
        <taxon>Sordariomycetidae</taxon>
        <taxon>Sordariales</taxon>
        <taxon>Sordariaceae</taxon>
        <taxon>Pseudoneurospora</taxon>
    </lineage>
</organism>
<evidence type="ECO:0000256" key="5">
    <source>
        <dbReference type="ARBA" id="ARBA00022801"/>
    </source>
</evidence>
<dbReference type="Pfam" id="PF10287">
    <property type="entry name" value="YJL171C_Tos1_C"/>
    <property type="match status" value="1"/>
</dbReference>
<dbReference type="Proteomes" id="UP001303222">
    <property type="component" value="Unassembled WGS sequence"/>
</dbReference>
<keyword evidence="5 10" id="KW-0378">Hydrolase</keyword>
<feature type="domain" description="Cell wall protein YJL171C/Tos1 C-terminal" evidence="8">
    <location>
        <begin position="132"/>
        <end position="357"/>
    </location>
</feature>
<evidence type="ECO:0000313" key="11">
    <source>
        <dbReference type="Proteomes" id="UP001303222"/>
    </source>
</evidence>
<reference evidence="10" key="2">
    <citation type="submission" date="2023-06" db="EMBL/GenBank/DDBJ databases">
        <authorList>
            <consortium name="Lawrence Berkeley National Laboratory"/>
            <person name="Mondo S.J."/>
            <person name="Hensen N."/>
            <person name="Bonometti L."/>
            <person name="Westerberg I."/>
            <person name="Brannstrom I.O."/>
            <person name="Guillou S."/>
            <person name="Cros-Aarteil S."/>
            <person name="Calhoun S."/>
            <person name="Haridas S."/>
            <person name="Kuo A."/>
            <person name="Pangilinan J."/>
            <person name="Riley R."/>
            <person name="Labutti K."/>
            <person name="Andreopoulos B."/>
            <person name="Lipzen A."/>
            <person name="Chen C."/>
            <person name="Yanf M."/>
            <person name="Daum C."/>
            <person name="Ng V."/>
            <person name="Clum A."/>
            <person name="Steindorff A."/>
            <person name="Ohm R."/>
            <person name="Martin F."/>
            <person name="Silar P."/>
            <person name="Natvig D."/>
            <person name="Lalanne C."/>
            <person name="Gautier V."/>
            <person name="Ament-Velasquez S.L."/>
            <person name="Kruys A."/>
            <person name="Hutchinson M.I."/>
            <person name="Powell A.J."/>
            <person name="Barry K."/>
            <person name="Miller A.N."/>
            <person name="Grigoriev I.V."/>
            <person name="Debuchy R."/>
            <person name="Gladieux P."/>
            <person name="Thoren M.H."/>
            <person name="Johannesson H."/>
        </authorList>
    </citation>
    <scope>NUCLEOTIDE SEQUENCE</scope>
    <source>
        <strain evidence="10">CBS 626.80</strain>
    </source>
</reference>
<evidence type="ECO:0000256" key="6">
    <source>
        <dbReference type="ARBA" id="ARBA00023295"/>
    </source>
</evidence>
<reference evidence="10" key="1">
    <citation type="journal article" date="2023" name="Mol. Phylogenet. Evol.">
        <title>Genome-scale phylogeny and comparative genomics of the fungal order Sordariales.</title>
        <authorList>
            <person name="Hensen N."/>
            <person name="Bonometti L."/>
            <person name="Westerberg I."/>
            <person name="Brannstrom I.O."/>
            <person name="Guillou S."/>
            <person name="Cros-Aarteil S."/>
            <person name="Calhoun S."/>
            <person name="Haridas S."/>
            <person name="Kuo A."/>
            <person name="Mondo S."/>
            <person name="Pangilinan J."/>
            <person name="Riley R."/>
            <person name="LaButti K."/>
            <person name="Andreopoulos B."/>
            <person name="Lipzen A."/>
            <person name="Chen C."/>
            <person name="Yan M."/>
            <person name="Daum C."/>
            <person name="Ng V."/>
            <person name="Clum A."/>
            <person name="Steindorff A."/>
            <person name="Ohm R.A."/>
            <person name="Martin F."/>
            <person name="Silar P."/>
            <person name="Natvig D.O."/>
            <person name="Lalanne C."/>
            <person name="Gautier V."/>
            <person name="Ament-Velasquez S.L."/>
            <person name="Kruys A."/>
            <person name="Hutchinson M.I."/>
            <person name="Powell A.J."/>
            <person name="Barry K."/>
            <person name="Miller A.N."/>
            <person name="Grigoriev I.V."/>
            <person name="Debuchy R."/>
            <person name="Gladieux P."/>
            <person name="Hiltunen Thoren M."/>
            <person name="Johannesson H."/>
        </authorList>
    </citation>
    <scope>NUCLEOTIDE SEQUENCE</scope>
    <source>
        <strain evidence="10">CBS 626.80</strain>
    </source>
</reference>
<dbReference type="GO" id="GO:0042973">
    <property type="term" value="F:glucan endo-1,3-beta-D-glucosidase activity"/>
    <property type="evidence" value="ECO:0007669"/>
    <property type="project" value="UniProtKB-EC"/>
</dbReference>
<comment type="catalytic activity">
    <reaction evidence="1">
        <text>Hydrolysis of (1-&gt;3)-beta-D-glucosidic linkages in (1-&gt;3)-beta-D-glucans.</text>
        <dbReference type="EC" id="3.2.1.39"/>
    </reaction>
</comment>
<keyword evidence="6" id="KW-0326">Glycosidase</keyword>
<keyword evidence="4" id="KW-0732">Signal</keyword>
<protein>
    <recommendedName>
        <fullName evidence="3">glucan endo-1,3-beta-D-glucosidase</fullName>
        <ecNumber evidence="3">3.2.1.39</ecNumber>
    </recommendedName>
</protein>
<accession>A0AAN6NPB0</accession>
<evidence type="ECO:0000256" key="2">
    <source>
        <dbReference type="ARBA" id="ARBA00006055"/>
    </source>
</evidence>
<dbReference type="EMBL" id="MU859210">
    <property type="protein sequence ID" value="KAK3949546.1"/>
    <property type="molecule type" value="Genomic_DNA"/>
</dbReference>
<dbReference type="InterPro" id="IPR018807">
    <property type="entry name" value="YJL171C/Tos1_N"/>
</dbReference>
<gene>
    <name evidence="10" type="ORF">QBC32DRAFT_407854</name>
</gene>
<evidence type="ECO:0000256" key="7">
    <source>
        <dbReference type="ARBA" id="ARBA00023316"/>
    </source>
</evidence>
<dbReference type="PANTHER" id="PTHR31737">
    <property type="entry name" value="PROTEIN TOS1"/>
    <property type="match status" value="1"/>
</dbReference>
<evidence type="ECO:0000259" key="9">
    <source>
        <dbReference type="Pfam" id="PF10290"/>
    </source>
</evidence>